<dbReference type="STRING" id="1034943.BN59_01871"/>
<evidence type="ECO:0000256" key="1">
    <source>
        <dbReference type="SAM" id="SignalP"/>
    </source>
</evidence>
<feature type="signal peptide" evidence="1">
    <location>
        <begin position="1"/>
        <end position="18"/>
    </location>
</feature>
<reference evidence="2 3" key="1">
    <citation type="submission" date="2014-06" db="EMBL/GenBank/DDBJ databases">
        <authorList>
            <person name="Urmite Genomes Urmite Genomes"/>
        </authorList>
    </citation>
    <scope>NUCLEOTIDE SEQUENCE [LARGE SCALE GENOMIC DNA]</scope>
</reference>
<dbReference type="RefSeq" id="WP_043874097.1">
    <property type="nucleotide sequence ID" value="NZ_CCVW01000002.1"/>
</dbReference>
<keyword evidence="3" id="KW-1185">Reference proteome</keyword>
<feature type="chain" id="PRO_5009744070" evidence="1">
    <location>
        <begin position="19"/>
        <end position="211"/>
    </location>
</feature>
<name>A0A078KX25_9GAMM</name>
<proteinExistence type="predicted"/>
<protein>
    <submittedName>
        <fullName evidence="2">Uncharacterized protein</fullName>
    </submittedName>
</protein>
<organism evidence="2 3">
    <name type="scientific">Legionella massiliensis</name>
    <dbReference type="NCBI Taxonomy" id="1034943"/>
    <lineage>
        <taxon>Bacteria</taxon>
        <taxon>Pseudomonadati</taxon>
        <taxon>Pseudomonadota</taxon>
        <taxon>Gammaproteobacteria</taxon>
        <taxon>Legionellales</taxon>
        <taxon>Legionellaceae</taxon>
        <taxon>Legionella</taxon>
    </lineage>
</organism>
<accession>A0A078KX25</accession>
<sequence length="211" mass="23388">MKKLTTLICLTLPLYTFANSTSIDLPLSEELNVEKASYTVPLDNLKTNVLYKLSCKLSNVASNQTRMLFEPRLLATATYGDVQLNQVQLPANAGDLQPGNNEFSFRLLINKEDSEQYNRFVLTGDASVQLSQCWASESRPSNSKTLTNTASSGGFFFVTNKTNNPVTIGVGNFFPTEYKVDRCDYRTVFVSTDNQNIEISKVDPSVGAPCR</sequence>
<gene>
    <name evidence="2" type="ORF">BN59_01871</name>
</gene>
<dbReference type="AlphaFoldDB" id="A0A078KX25"/>
<keyword evidence="1" id="KW-0732">Signal</keyword>
<evidence type="ECO:0000313" key="2">
    <source>
        <dbReference type="EMBL" id="CDZ77587.1"/>
    </source>
</evidence>
<dbReference type="OrthoDB" id="5654072at2"/>
<dbReference type="EMBL" id="CCSB01000002">
    <property type="protein sequence ID" value="CDZ77587.1"/>
    <property type="molecule type" value="Genomic_DNA"/>
</dbReference>
<dbReference type="Proteomes" id="UP000044071">
    <property type="component" value="Unassembled WGS sequence"/>
</dbReference>
<evidence type="ECO:0000313" key="3">
    <source>
        <dbReference type="Proteomes" id="UP000044071"/>
    </source>
</evidence>
<dbReference type="eggNOG" id="ENOG502ZZTM">
    <property type="taxonomic scope" value="Bacteria"/>
</dbReference>